<dbReference type="AlphaFoldDB" id="K2N9D8"/>
<proteinExistence type="predicted"/>
<reference evidence="2 3" key="1">
    <citation type="journal article" date="2012" name="BMC Genomics">
        <title>Comparative genomic analysis of human infective Trypanosoma cruzi lineages with the bat-restricted subspecies T. cruzi marinkellei.</title>
        <authorList>
            <person name="Franzen O."/>
            <person name="Talavera-Lopez C."/>
            <person name="Ochaya S."/>
            <person name="Butler C.E."/>
            <person name="Messenger L.A."/>
            <person name="Lewis M.D."/>
            <person name="Llewellyn M.S."/>
            <person name="Marinkelle C.J."/>
            <person name="Tyler K.M."/>
            <person name="Miles M.A."/>
            <person name="Andersson B."/>
        </authorList>
    </citation>
    <scope>NUCLEOTIDE SEQUENCE [LARGE SCALE GENOMIC DNA]</scope>
    <source>
        <strain evidence="2 3">B7</strain>
    </source>
</reference>
<gene>
    <name evidence="2" type="ORF">MOQ_002305</name>
</gene>
<feature type="region of interest" description="Disordered" evidence="1">
    <location>
        <begin position="108"/>
        <end position="131"/>
    </location>
</feature>
<dbReference type="Proteomes" id="UP000007350">
    <property type="component" value="Unassembled WGS sequence"/>
</dbReference>
<protein>
    <submittedName>
        <fullName evidence="2">Uncharacterized protein</fullName>
    </submittedName>
</protein>
<keyword evidence="3" id="KW-1185">Reference proteome</keyword>
<sequence length="235" mass="26549">MKANAPMLSRYQKVKCLIKLWTARETRHPKSYPPLPTNARVLTPNNYGRAQTHPTTAPLRTGAGPRWNTWRGAAPSTLCGKACRTREFNRRLRTVVTVFAESAKWGYHTPSLQSGENRHFQPPRPPPPPHTDAVTLASRLSRLMENIPAARIRGVIDSQLTPRRPGCWPDNSALDQLLHLRAAMHSNTPRQRTPAEIADRADAFDAVGHDKIILEVRRLSFCNHIVRWPAVFLNN</sequence>
<name>K2N9D8_TRYCR</name>
<dbReference type="EMBL" id="AHKC01008889">
    <property type="protein sequence ID" value="EKF35990.1"/>
    <property type="molecule type" value="Genomic_DNA"/>
</dbReference>
<evidence type="ECO:0000313" key="2">
    <source>
        <dbReference type="EMBL" id="EKF35990.1"/>
    </source>
</evidence>
<evidence type="ECO:0000313" key="3">
    <source>
        <dbReference type="Proteomes" id="UP000007350"/>
    </source>
</evidence>
<evidence type="ECO:0000256" key="1">
    <source>
        <dbReference type="SAM" id="MobiDB-lite"/>
    </source>
</evidence>
<accession>K2N9D8</accession>
<comment type="caution">
    <text evidence="2">The sequence shown here is derived from an EMBL/GenBank/DDBJ whole genome shotgun (WGS) entry which is preliminary data.</text>
</comment>
<organism evidence="2 3">
    <name type="scientific">Trypanosoma cruzi marinkellei</name>
    <dbReference type="NCBI Taxonomy" id="85056"/>
    <lineage>
        <taxon>Eukaryota</taxon>
        <taxon>Discoba</taxon>
        <taxon>Euglenozoa</taxon>
        <taxon>Kinetoplastea</taxon>
        <taxon>Metakinetoplastina</taxon>
        <taxon>Trypanosomatida</taxon>
        <taxon>Trypanosomatidae</taxon>
        <taxon>Trypanosoma</taxon>
        <taxon>Schizotrypanum</taxon>
    </lineage>
</organism>